<organism evidence="1 2">
    <name type="scientific">Sphingomonas hankookensis</name>
    <dbReference type="NCBI Taxonomy" id="563996"/>
    <lineage>
        <taxon>Bacteria</taxon>
        <taxon>Pseudomonadati</taxon>
        <taxon>Pseudomonadota</taxon>
        <taxon>Alphaproteobacteria</taxon>
        <taxon>Sphingomonadales</taxon>
        <taxon>Sphingomonadaceae</taxon>
        <taxon>Sphingomonas</taxon>
    </lineage>
</organism>
<comment type="caution">
    <text evidence="1">The sequence shown here is derived from an EMBL/GenBank/DDBJ whole genome shotgun (WGS) entry which is preliminary data.</text>
</comment>
<proteinExistence type="predicted"/>
<keyword evidence="2" id="KW-1185">Reference proteome</keyword>
<dbReference type="Proteomes" id="UP000076609">
    <property type="component" value="Unassembled WGS sequence"/>
</dbReference>
<dbReference type="RefSeq" id="WP_066693485.1">
    <property type="nucleotide sequence ID" value="NZ_LQQO01000053.1"/>
</dbReference>
<sequence>MEKKPRNPVWSRDELILALDLYVRTSGNPTGQDFEAVDEVSAILNKLHRIMGNATGETLRNRNGVYLKVMNFRSSDPHYLDQGKVG</sequence>
<gene>
    <name evidence="1" type="ORF">AVT10_17565</name>
</gene>
<name>A0ABR5YA69_9SPHN</name>
<dbReference type="EMBL" id="LQQO01000053">
    <property type="protein sequence ID" value="KZE09747.1"/>
    <property type="molecule type" value="Genomic_DNA"/>
</dbReference>
<evidence type="ECO:0000313" key="1">
    <source>
        <dbReference type="EMBL" id="KZE09747.1"/>
    </source>
</evidence>
<evidence type="ECO:0000313" key="2">
    <source>
        <dbReference type="Proteomes" id="UP000076609"/>
    </source>
</evidence>
<reference evidence="2" key="1">
    <citation type="submission" date="2016-01" db="EMBL/GenBank/DDBJ databases">
        <title>Draft genome of Chromobacterium sp. F49.</title>
        <authorList>
            <person name="Hong K.W."/>
        </authorList>
    </citation>
    <scope>NUCLEOTIDE SEQUENCE [LARGE SCALE GENOMIC DNA]</scope>
    <source>
        <strain evidence="2">CN3</strain>
    </source>
</reference>
<protein>
    <submittedName>
        <fullName evidence="1">Uncharacterized protein</fullName>
    </submittedName>
</protein>
<accession>A0ABR5YA69</accession>